<reference evidence="1 2" key="1">
    <citation type="submission" date="2016-04" db="EMBL/GenBank/DDBJ databases">
        <title>The genome of Intoshia linei affirms orthonectids as highly simplified spiralians.</title>
        <authorList>
            <person name="Mikhailov K.V."/>
            <person name="Slusarev G.S."/>
            <person name="Nikitin M.A."/>
            <person name="Logacheva M.D."/>
            <person name="Penin A."/>
            <person name="Aleoshin V."/>
            <person name="Panchin Y.V."/>
        </authorList>
    </citation>
    <scope>NUCLEOTIDE SEQUENCE [LARGE SCALE GENOMIC DNA]</scope>
    <source>
        <strain evidence="1">Intl2013</strain>
        <tissue evidence="1">Whole animal</tissue>
    </source>
</reference>
<evidence type="ECO:0000313" key="2">
    <source>
        <dbReference type="Proteomes" id="UP000078046"/>
    </source>
</evidence>
<comment type="caution">
    <text evidence="1">The sequence shown here is derived from an EMBL/GenBank/DDBJ whole genome shotgun (WGS) entry which is preliminary data.</text>
</comment>
<protein>
    <submittedName>
        <fullName evidence="1">Uncharacterized protein</fullName>
    </submittedName>
</protein>
<evidence type="ECO:0000313" key="1">
    <source>
        <dbReference type="EMBL" id="OAF65780.1"/>
    </source>
</evidence>
<gene>
    <name evidence="1" type="ORF">A3Q56_06509</name>
</gene>
<organism evidence="1 2">
    <name type="scientific">Intoshia linei</name>
    <dbReference type="NCBI Taxonomy" id="1819745"/>
    <lineage>
        <taxon>Eukaryota</taxon>
        <taxon>Metazoa</taxon>
        <taxon>Spiralia</taxon>
        <taxon>Lophotrochozoa</taxon>
        <taxon>Mesozoa</taxon>
        <taxon>Orthonectida</taxon>
        <taxon>Rhopaluridae</taxon>
        <taxon>Intoshia</taxon>
    </lineage>
</organism>
<sequence length="43" mass="5156">MTLIDDNEKYNCDPKEWIQRFENVLVLKLPEDAKISEKKNALY</sequence>
<dbReference type="AlphaFoldDB" id="A0A177AVC1"/>
<keyword evidence="2" id="KW-1185">Reference proteome</keyword>
<proteinExistence type="predicted"/>
<dbReference type="EMBL" id="LWCA01001151">
    <property type="protein sequence ID" value="OAF65780.1"/>
    <property type="molecule type" value="Genomic_DNA"/>
</dbReference>
<name>A0A177AVC1_9BILA</name>
<dbReference type="Proteomes" id="UP000078046">
    <property type="component" value="Unassembled WGS sequence"/>
</dbReference>
<accession>A0A177AVC1</accession>